<reference evidence="4 5" key="1">
    <citation type="submission" date="2019-03" db="EMBL/GenBank/DDBJ databases">
        <title>Rhodosporidium diobovatum UCD-FST 08-225 genome sequencing, assembly, and annotation.</title>
        <authorList>
            <person name="Fakankun I.U."/>
            <person name="Fristensky B."/>
            <person name="Levin D.B."/>
        </authorList>
    </citation>
    <scope>NUCLEOTIDE SEQUENCE [LARGE SCALE GENOMIC DNA]</scope>
    <source>
        <strain evidence="4 5">UCD-FST 08-225</strain>
    </source>
</reference>
<dbReference type="InterPro" id="IPR040044">
    <property type="entry name" value="SRR1L"/>
</dbReference>
<accession>A0A5C5G3K6</accession>
<dbReference type="PANTHER" id="PTHR28626">
    <property type="entry name" value="SRR1-LIKE PROTEIN"/>
    <property type="match status" value="1"/>
</dbReference>
<comment type="caution">
    <text evidence="4">The sequence shown here is derived from an EMBL/GenBank/DDBJ whole genome shotgun (WGS) entry which is preliminary data.</text>
</comment>
<dbReference type="GO" id="GO:0005634">
    <property type="term" value="C:nucleus"/>
    <property type="evidence" value="ECO:0007669"/>
    <property type="project" value="TreeGrafter"/>
</dbReference>
<dbReference type="PANTHER" id="PTHR28626:SF3">
    <property type="entry name" value="SRR1-LIKE PROTEIN"/>
    <property type="match status" value="1"/>
</dbReference>
<gene>
    <name evidence="4" type="ORF">DMC30DRAFT_359925</name>
</gene>
<protein>
    <recommendedName>
        <fullName evidence="3">SRR1-like domain-containing protein</fullName>
    </recommendedName>
</protein>
<feature type="region of interest" description="Disordered" evidence="2">
    <location>
        <begin position="1"/>
        <end position="35"/>
    </location>
</feature>
<dbReference type="EMBL" id="SOZI01000009">
    <property type="protein sequence ID" value="TNY23697.1"/>
    <property type="molecule type" value="Genomic_DNA"/>
</dbReference>
<feature type="compositionally biased region" description="Basic residues" evidence="2">
    <location>
        <begin position="14"/>
        <end position="29"/>
    </location>
</feature>
<evidence type="ECO:0000313" key="5">
    <source>
        <dbReference type="Proteomes" id="UP000311382"/>
    </source>
</evidence>
<dbReference type="Pfam" id="PF07985">
    <property type="entry name" value="SRR1"/>
    <property type="match status" value="1"/>
</dbReference>
<dbReference type="GO" id="GO:0005737">
    <property type="term" value="C:cytoplasm"/>
    <property type="evidence" value="ECO:0007669"/>
    <property type="project" value="TreeGrafter"/>
</dbReference>
<comment type="similarity">
    <text evidence="1">Belongs to the SRR1 family.</text>
</comment>
<name>A0A5C5G3K6_9BASI</name>
<evidence type="ECO:0000256" key="2">
    <source>
        <dbReference type="SAM" id="MobiDB-lite"/>
    </source>
</evidence>
<dbReference type="OrthoDB" id="551431at2759"/>
<dbReference type="AlphaFoldDB" id="A0A5C5G3K6"/>
<sequence>MVAAPDDDGFTSVTHKKPQRAPRNRKGKNRFVERTLDQKLKHREEALRRSGYLDKCREMVRLALAPPPQREGDEDREGVPPVPCPPPVCVVCLGLGSVSESSKAQDQCVLLEALVDELKEELDEDVPTEFYDPVFSPEDAAFLTSRGHKVLSSDHPLRLDRRTLLYIPHGPRTLFEALLRANWTSPAQLERVVLLANRLDLYDDPTYSGSLKSGAGRGDKEALERGGDELGASAEYIVRAAGLFHIVPLPPTKEHLEAFNDLALEWVVPARLEGKGEAFWLGELEEAPKQPEQDQRVDEAADAVEKLSLGGA</sequence>
<evidence type="ECO:0000256" key="1">
    <source>
        <dbReference type="ARBA" id="ARBA00009856"/>
    </source>
</evidence>
<proteinExistence type="inferred from homology"/>
<keyword evidence="5" id="KW-1185">Reference proteome</keyword>
<feature type="domain" description="SRR1-like" evidence="3">
    <location>
        <begin position="89"/>
        <end position="266"/>
    </location>
</feature>
<dbReference type="Proteomes" id="UP000311382">
    <property type="component" value="Unassembled WGS sequence"/>
</dbReference>
<dbReference type="InterPro" id="IPR012942">
    <property type="entry name" value="SRR1-like"/>
</dbReference>
<evidence type="ECO:0000313" key="4">
    <source>
        <dbReference type="EMBL" id="TNY23697.1"/>
    </source>
</evidence>
<evidence type="ECO:0000259" key="3">
    <source>
        <dbReference type="Pfam" id="PF07985"/>
    </source>
</evidence>
<organism evidence="4 5">
    <name type="scientific">Rhodotorula diobovata</name>
    <dbReference type="NCBI Taxonomy" id="5288"/>
    <lineage>
        <taxon>Eukaryota</taxon>
        <taxon>Fungi</taxon>
        <taxon>Dikarya</taxon>
        <taxon>Basidiomycota</taxon>
        <taxon>Pucciniomycotina</taxon>
        <taxon>Microbotryomycetes</taxon>
        <taxon>Sporidiobolales</taxon>
        <taxon>Sporidiobolaceae</taxon>
        <taxon>Rhodotorula</taxon>
    </lineage>
</organism>